<evidence type="ECO:0000256" key="3">
    <source>
        <dbReference type="ARBA" id="ARBA00022679"/>
    </source>
</evidence>
<dbReference type="Gene3D" id="1.25.10.10">
    <property type="entry name" value="Leucine-rich Repeat Variant"/>
    <property type="match status" value="1"/>
</dbReference>
<comment type="catalytic activity">
    <reaction evidence="1 5">
        <text>S-ubiquitinyl-[E2 ubiquitin-conjugating enzyme]-L-cysteine + [acceptor protein]-L-lysine = [E2 ubiquitin-conjugating enzyme]-L-cysteine + N(6)-ubiquitinyl-[acceptor protein]-L-lysine.</text>
        <dbReference type="EC" id="2.3.2.27"/>
    </reaction>
</comment>
<comment type="pathway">
    <text evidence="2 5">Protein modification; protein ubiquitination.</text>
</comment>
<comment type="function">
    <text evidence="5">Functions as an E3 ubiquitin ligase.</text>
</comment>
<evidence type="ECO:0000256" key="1">
    <source>
        <dbReference type="ARBA" id="ARBA00000900"/>
    </source>
</evidence>
<dbReference type="PANTHER" id="PTHR22849">
    <property type="entry name" value="WDSAM1 PROTEIN"/>
    <property type="match status" value="1"/>
</dbReference>
<dbReference type="Gene3D" id="3.30.40.10">
    <property type="entry name" value="Zinc/RING finger domain, C3HC4 (zinc finger)"/>
    <property type="match status" value="1"/>
</dbReference>
<dbReference type="InterPro" id="IPR058678">
    <property type="entry name" value="ARM_PUB"/>
</dbReference>
<dbReference type="UniPathway" id="UPA00143"/>
<accession>A0A5D2XMX7</accession>
<dbReference type="SMART" id="SM00504">
    <property type="entry name" value="Ubox"/>
    <property type="match status" value="1"/>
</dbReference>
<keyword evidence="3 5" id="KW-0808">Transferase</keyword>
<organism evidence="7 8">
    <name type="scientific">Gossypium mustelinum</name>
    <name type="common">Cotton</name>
    <name type="synonym">Gossypium caicoense</name>
    <dbReference type="NCBI Taxonomy" id="34275"/>
    <lineage>
        <taxon>Eukaryota</taxon>
        <taxon>Viridiplantae</taxon>
        <taxon>Streptophyta</taxon>
        <taxon>Embryophyta</taxon>
        <taxon>Tracheophyta</taxon>
        <taxon>Spermatophyta</taxon>
        <taxon>Magnoliopsida</taxon>
        <taxon>eudicotyledons</taxon>
        <taxon>Gunneridae</taxon>
        <taxon>Pentapetalae</taxon>
        <taxon>rosids</taxon>
        <taxon>malvids</taxon>
        <taxon>Malvales</taxon>
        <taxon>Malvaceae</taxon>
        <taxon>Malvoideae</taxon>
        <taxon>Gossypium</taxon>
    </lineage>
</organism>
<sequence>MSFNTLPSCNLQKKSILTHLLLNSLFHFFSNQLPKILNLTDSIISLFIYSFENCCWAVLFFFFLGGGGSSMKEAQMTIPHLFRCPISLDLFSDPVTLSTGQTYDRSSIEKWFAFGNLTCPVTMQKLHDPSLVPNHNLRHLIEQWRQMGHHFHPEYSTTIDPLLHLKRNIESPHSTLQDKLQTLEKIPVLMDETPSKTPFLLQIGFLSLFSQLLFGKLDPEFDGKYADFEEKLLSCILKLVPFGEFQCLNMLKEESKLESFLVLFENGSGMMKQSLCRLVGAISSSPETRELCAMIGRNHRFLQGIDHLIQQNFETSEAGIEAISALCCLESNRENLVREGLINGLITYILNTETKERSSAGTAMATLEQIVGSERSGKEALIKDPRGVKAVVKMVFRVSDHGGSESALNSLIMVCYESLEAREKAIDAGVLTQLLLLLQSQCSCRIKSKARTLLKLLRSKWDEEQ</sequence>
<keyword evidence="8" id="KW-1185">Reference proteome</keyword>
<dbReference type="GO" id="GO:0016567">
    <property type="term" value="P:protein ubiquitination"/>
    <property type="evidence" value="ECO:0007669"/>
    <property type="project" value="UniProtKB-UniRule"/>
</dbReference>
<dbReference type="EMBL" id="CM017645">
    <property type="protein sequence ID" value="TYJ15269.1"/>
    <property type="molecule type" value="Genomic_DNA"/>
</dbReference>
<dbReference type="CDD" id="cd16664">
    <property type="entry name" value="RING-Ubox_PUB"/>
    <property type="match status" value="1"/>
</dbReference>
<dbReference type="GO" id="GO:0061630">
    <property type="term" value="F:ubiquitin protein ligase activity"/>
    <property type="evidence" value="ECO:0007669"/>
    <property type="project" value="UniProtKB-UniRule"/>
</dbReference>
<evidence type="ECO:0000256" key="2">
    <source>
        <dbReference type="ARBA" id="ARBA00004906"/>
    </source>
</evidence>
<dbReference type="AlphaFoldDB" id="A0A5D2XMX7"/>
<dbReference type="PANTHER" id="PTHR22849:SF103">
    <property type="entry name" value="U-BOX DOMAIN-CONTAINING PROTEIN"/>
    <property type="match status" value="1"/>
</dbReference>
<protein>
    <recommendedName>
        <fullName evidence="5 6">U-box domain-containing protein</fullName>
        <ecNumber evidence="5">2.3.2.27</ecNumber>
    </recommendedName>
    <alternativeName>
        <fullName evidence="5">RING-type E3 ubiquitin transferase PUB</fullName>
    </alternativeName>
</protein>
<evidence type="ECO:0000313" key="7">
    <source>
        <dbReference type="EMBL" id="TYJ15269.1"/>
    </source>
</evidence>
<evidence type="ECO:0000256" key="4">
    <source>
        <dbReference type="ARBA" id="ARBA00022786"/>
    </source>
</evidence>
<dbReference type="Pfam" id="PF25598">
    <property type="entry name" value="ARM_PUB"/>
    <property type="match status" value="1"/>
</dbReference>
<dbReference type="FunFam" id="3.30.40.10:FF:000442">
    <property type="entry name" value="RING-type E3 ubiquitin transferase"/>
    <property type="match status" value="1"/>
</dbReference>
<dbReference type="InterPro" id="IPR013083">
    <property type="entry name" value="Znf_RING/FYVE/PHD"/>
</dbReference>
<dbReference type="InterPro" id="IPR011989">
    <property type="entry name" value="ARM-like"/>
</dbReference>
<name>A0A5D2XMX7_GOSMU</name>
<evidence type="ECO:0000256" key="5">
    <source>
        <dbReference type="RuleBase" id="RU369093"/>
    </source>
</evidence>
<proteinExistence type="predicted"/>
<feature type="domain" description="U-box" evidence="6">
    <location>
        <begin position="77"/>
        <end position="151"/>
    </location>
</feature>
<dbReference type="SUPFAM" id="SSF48371">
    <property type="entry name" value="ARM repeat"/>
    <property type="match status" value="1"/>
</dbReference>
<dbReference type="Proteomes" id="UP000323597">
    <property type="component" value="Chromosome A10"/>
</dbReference>
<dbReference type="InterPro" id="IPR045185">
    <property type="entry name" value="PUB22/23/24-like"/>
</dbReference>
<dbReference type="Pfam" id="PF04564">
    <property type="entry name" value="U-box"/>
    <property type="match status" value="1"/>
</dbReference>
<evidence type="ECO:0000313" key="8">
    <source>
        <dbReference type="Proteomes" id="UP000323597"/>
    </source>
</evidence>
<dbReference type="InterPro" id="IPR016024">
    <property type="entry name" value="ARM-type_fold"/>
</dbReference>
<gene>
    <name evidence="7" type="ORF">E1A91_A10G173400v1</name>
</gene>
<reference evidence="7 8" key="1">
    <citation type="submission" date="2019-07" db="EMBL/GenBank/DDBJ databases">
        <title>WGS assembly of Gossypium mustelinum.</title>
        <authorList>
            <person name="Chen Z.J."/>
            <person name="Sreedasyam A."/>
            <person name="Ando A."/>
            <person name="Song Q."/>
            <person name="De L."/>
            <person name="Hulse-Kemp A."/>
            <person name="Ding M."/>
            <person name="Ye W."/>
            <person name="Kirkbride R."/>
            <person name="Jenkins J."/>
            <person name="Plott C."/>
            <person name="Lovell J."/>
            <person name="Lin Y.-M."/>
            <person name="Vaughn R."/>
            <person name="Liu B."/>
            <person name="Li W."/>
            <person name="Simpson S."/>
            <person name="Scheffler B."/>
            <person name="Saski C."/>
            <person name="Grover C."/>
            <person name="Hu G."/>
            <person name="Conover J."/>
            <person name="Carlson J."/>
            <person name="Shu S."/>
            <person name="Boston L."/>
            <person name="Williams M."/>
            <person name="Peterson D."/>
            <person name="Mcgee K."/>
            <person name="Jones D."/>
            <person name="Wendel J."/>
            <person name="Stelly D."/>
            <person name="Grimwood J."/>
            <person name="Schmutz J."/>
        </authorList>
    </citation>
    <scope>NUCLEOTIDE SEQUENCE [LARGE SCALE GENOMIC DNA]</scope>
    <source>
        <strain evidence="7">1408120.09</strain>
    </source>
</reference>
<dbReference type="EC" id="2.3.2.27" evidence="5"/>
<keyword evidence="4 5" id="KW-0833">Ubl conjugation pathway</keyword>
<dbReference type="InterPro" id="IPR045210">
    <property type="entry name" value="RING-Ubox_PUB"/>
</dbReference>
<evidence type="ECO:0000259" key="6">
    <source>
        <dbReference type="PROSITE" id="PS51698"/>
    </source>
</evidence>
<dbReference type="SUPFAM" id="SSF57850">
    <property type="entry name" value="RING/U-box"/>
    <property type="match status" value="1"/>
</dbReference>
<dbReference type="PROSITE" id="PS51698">
    <property type="entry name" value="U_BOX"/>
    <property type="match status" value="1"/>
</dbReference>
<dbReference type="InterPro" id="IPR003613">
    <property type="entry name" value="Ubox_domain"/>
</dbReference>